<dbReference type="GO" id="GO:0004252">
    <property type="term" value="F:serine-type endopeptidase activity"/>
    <property type="evidence" value="ECO:0007669"/>
    <property type="project" value="InterPro"/>
</dbReference>
<evidence type="ECO:0000256" key="14">
    <source>
        <dbReference type="PIRSR" id="PIRSR611782-1"/>
    </source>
</evidence>
<dbReference type="STRING" id="1867956.BJF95_14260"/>
<dbReference type="InterPro" id="IPR011782">
    <property type="entry name" value="Pept_S1C_Do"/>
</dbReference>
<evidence type="ECO:0000256" key="8">
    <source>
        <dbReference type="ARBA" id="ARBA00022737"/>
    </source>
</evidence>
<dbReference type="PROSITE" id="PS50106">
    <property type="entry name" value="PDZ"/>
    <property type="match status" value="2"/>
</dbReference>
<name>A0A1Q8ZY35_9HYPH</name>
<evidence type="ECO:0000256" key="5">
    <source>
        <dbReference type="ARBA" id="ARBA00013958"/>
    </source>
</evidence>
<dbReference type="InterPro" id="IPR001478">
    <property type="entry name" value="PDZ"/>
</dbReference>
<keyword evidence="6" id="KW-0645">Protease</keyword>
<dbReference type="GO" id="GO:0042597">
    <property type="term" value="C:periplasmic space"/>
    <property type="evidence" value="ECO:0007669"/>
    <property type="project" value="UniProtKB-SubCell"/>
</dbReference>
<feature type="active site" description="Charge relay system" evidence="14">
    <location>
        <position position="147"/>
    </location>
</feature>
<organism evidence="17 18">
    <name type="scientific">Rhizobium oryziradicis</name>
    <dbReference type="NCBI Taxonomy" id="1867956"/>
    <lineage>
        <taxon>Bacteria</taxon>
        <taxon>Pseudomonadati</taxon>
        <taxon>Pseudomonadota</taxon>
        <taxon>Alphaproteobacteria</taxon>
        <taxon>Hyphomicrobiales</taxon>
        <taxon>Rhizobiaceae</taxon>
        <taxon>Rhizobium/Agrobacterium group</taxon>
        <taxon>Rhizobium</taxon>
    </lineage>
</organism>
<dbReference type="GO" id="GO:0006508">
    <property type="term" value="P:proteolysis"/>
    <property type="evidence" value="ECO:0007669"/>
    <property type="project" value="UniProtKB-KW"/>
</dbReference>
<evidence type="ECO:0000256" key="13">
    <source>
        <dbReference type="ARBA" id="ARBA00032850"/>
    </source>
</evidence>
<feature type="binding site" evidence="15">
    <location>
        <position position="177"/>
    </location>
    <ligand>
        <name>substrate</name>
    </ligand>
</feature>
<dbReference type="AlphaFoldDB" id="A0A1Q8ZY35"/>
<protein>
    <recommendedName>
        <fullName evidence="5">Probable periplasmic serine endoprotease DegP-like</fullName>
        <ecNumber evidence="4">3.4.21.107</ecNumber>
    </recommendedName>
    <alternativeName>
        <fullName evidence="13">Protease Do</fullName>
    </alternativeName>
</protein>
<comment type="catalytic activity">
    <reaction evidence="1">
        <text>Acts on substrates that are at least partially unfolded. The cleavage site P1 residue is normally between a pair of hydrophobic residues, such as Val-|-Val.</text>
        <dbReference type="EC" id="3.4.21.107"/>
    </reaction>
</comment>
<keyword evidence="9" id="KW-0574">Periplasm</keyword>
<dbReference type="OrthoDB" id="9758917at2"/>
<dbReference type="Proteomes" id="UP000186894">
    <property type="component" value="Unassembled WGS sequence"/>
</dbReference>
<dbReference type="FunFam" id="2.40.10.120:FF:000007">
    <property type="entry name" value="Periplasmic serine endoprotease DegP-like"/>
    <property type="match status" value="1"/>
</dbReference>
<feature type="active site" description="Charge relay system" evidence="14">
    <location>
        <position position="177"/>
    </location>
</feature>
<keyword evidence="8" id="KW-0677">Repeat</keyword>
<proteinExistence type="inferred from homology"/>
<dbReference type="EMBL" id="MKIM01000018">
    <property type="protein sequence ID" value="OLP46893.1"/>
    <property type="molecule type" value="Genomic_DNA"/>
</dbReference>
<dbReference type="PANTHER" id="PTHR22939:SF130">
    <property type="entry name" value="PERIPLASMIC SERINE ENDOPROTEASE DEGP-LIKE-RELATED"/>
    <property type="match status" value="1"/>
</dbReference>
<evidence type="ECO:0000256" key="6">
    <source>
        <dbReference type="ARBA" id="ARBA00022670"/>
    </source>
</evidence>
<feature type="binding site" evidence="15">
    <location>
        <position position="147"/>
    </location>
    <ligand>
        <name>substrate</name>
    </ligand>
</feature>
<feature type="binding site" evidence="15">
    <location>
        <begin position="250"/>
        <end position="252"/>
    </location>
    <ligand>
        <name>substrate</name>
    </ligand>
</feature>
<comment type="subcellular location">
    <subcellularLocation>
        <location evidence="2">Periplasm</location>
    </subcellularLocation>
</comment>
<dbReference type="InterPro" id="IPR036034">
    <property type="entry name" value="PDZ_sf"/>
</dbReference>
<dbReference type="Pfam" id="PF00595">
    <property type="entry name" value="PDZ"/>
    <property type="match status" value="1"/>
</dbReference>
<dbReference type="Gene3D" id="2.40.10.120">
    <property type="match status" value="1"/>
</dbReference>
<evidence type="ECO:0000259" key="16">
    <source>
        <dbReference type="PROSITE" id="PS50106"/>
    </source>
</evidence>
<keyword evidence="11" id="KW-0720">Serine protease</keyword>
<dbReference type="InterPro" id="IPR001940">
    <property type="entry name" value="Peptidase_S1C"/>
</dbReference>
<dbReference type="Pfam" id="PF13180">
    <property type="entry name" value="PDZ_2"/>
    <property type="match status" value="1"/>
</dbReference>
<dbReference type="Gene3D" id="2.30.42.10">
    <property type="match status" value="2"/>
</dbReference>
<reference evidence="17 18" key="1">
    <citation type="submission" date="2016-09" db="EMBL/GenBank/DDBJ databases">
        <title>Rhizobium oryziradicis sp. nov., isolated from the root of rice.</title>
        <authorList>
            <person name="Zhao J."/>
            <person name="Zhang X."/>
        </authorList>
    </citation>
    <scope>NUCLEOTIDE SEQUENCE [LARGE SCALE GENOMIC DNA]</scope>
    <source>
        <strain evidence="17 18">N19</strain>
    </source>
</reference>
<feature type="domain" description="PDZ" evidence="16">
    <location>
        <begin position="296"/>
        <end position="362"/>
    </location>
</feature>
<dbReference type="SUPFAM" id="SSF50156">
    <property type="entry name" value="PDZ domain-like"/>
    <property type="match status" value="2"/>
</dbReference>
<evidence type="ECO:0000256" key="12">
    <source>
        <dbReference type="ARBA" id="ARBA00023016"/>
    </source>
</evidence>
<dbReference type="Pfam" id="PF13365">
    <property type="entry name" value="Trypsin_2"/>
    <property type="match status" value="1"/>
</dbReference>
<gene>
    <name evidence="17" type="ORF">BJF95_14260</name>
</gene>
<evidence type="ECO:0000256" key="4">
    <source>
        <dbReference type="ARBA" id="ARBA00013035"/>
    </source>
</evidence>
<dbReference type="SUPFAM" id="SSF50494">
    <property type="entry name" value="Trypsin-like serine proteases"/>
    <property type="match status" value="1"/>
</dbReference>
<evidence type="ECO:0000256" key="7">
    <source>
        <dbReference type="ARBA" id="ARBA00022729"/>
    </source>
</evidence>
<evidence type="ECO:0000256" key="3">
    <source>
        <dbReference type="ARBA" id="ARBA00010541"/>
    </source>
</evidence>
<comment type="similarity">
    <text evidence="3">Belongs to the peptidase S1C family.</text>
</comment>
<evidence type="ECO:0000256" key="1">
    <source>
        <dbReference type="ARBA" id="ARBA00001772"/>
    </source>
</evidence>
<dbReference type="PRINTS" id="PR00834">
    <property type="entry name" value="PROTEASES2C"/>
</dbReference>
<evidence type="ECO:0000313" key="18">
    <source>
        <dbReference type="Proteomes" id="UP000186894"/>
    </source>
</evidence>
<evidence type="ECO:0000313" key="17">
    <source>
        <dbReference type="EMBL" id="OLP46893.1"/>
    </source>
</evidence>
<dbReference type="InterPro" id="IPR009003">
    <property type="entry name" value="Peptidase_S1_PA"/>
</dbReference>
<comment type="caution">
    <text evidence="17">The sequence shown here is derived from an EMBL/GenBank/DDBJ whole genome shotgun (WGS) entry which is preliminary data.</text>
</comment>
<dbReference type="NCBIfam" id="TIGR02037">
    <property type="entry name" value="degP_htrA_DO"/>
    <property type="match status" value="1"/>
</dbReference>
<dbReference type="PANTHER" id="PTHR22939">
    <property type="entry name" value="SERINE PROTEASE FAMILY S1C HTRA-RELATED"/>
    <property type="match status" value="1"/>
</dbReference>
<keyword evidence="10" id="KW-0378">Hydrolase</keyword>
<dbReference type="CDD" id="cd10839">
    <property type="entry name" value="cpPDZ1_DegP-like"/>
    <property type="match status" value="1"/>
</dbReference>
<dbReference type="EC" id="3.4.21.107" evidence="4"/>
<sequence length="513" mass="53414">MSNTTTSNTTKTILRTGTIAGLAALMMTGSLPAMLTPAYAEAVNVQAPQVPSFADLVSAVSPAVVSIRVKSDVQQASDDSNGFSFNGRDLDQLPDPLKRFFKEWGMPGQGGPDKHGPRAERHGKLRPVAQGSGFFISEDGYLVTNNHVVSDGQAYTVVMNDGTEYDAKLVGKDQRTDLAVLKVDAPKKKFTYVNWADDSKVRVGDWVVAVGNPFGLGGTVTSGIVSAFGRDIGSGPYDDYIQIDAPVNRGNSGGPDFNLNGQVVGINTAIFSPSGGSVGIAFAIPASTAKSVVNELIKNGEVKRGWLGVQIQPVTKDIAESLGLADAKGALVAEPQAGSPGEKAGIKQGDVITAVNGDPVKDPRDLAKRIAGFAPGTKVDVSLWRDGASKSVKVDLGNLPAAKDVASNDSDQGQSDNAGPATEKALANLGITVKPSDDGKGLAITNVDQNSDAADKGLKVGQTITSVNNQEVAKADDITKIIDQAKKSGRTKALFQIQTDNGSRFVALPISQG</sequence>
<evidence type="ECO:0000256" key="10">
    <source>
        <dbReference type="ARBA" id="ARBA00022801"/>
    </source>
</evidence>
<keyword evidence="7" id="KW-0732">Signal</keyword>
<keyword evidence="12" id="KW-0346">Stress response</keyword>
<feature type="domain" description="PDZ" evidence="16">
    <location>
        <begin position="404"/>
        <end position="500"/>
    </location>
</feature>
<dbReference type="FunFam" id="2.30.42.10:FF:000037">
    <property type="entry name" value="Periplasmic serine endoprotease DegP-like"/>
    <property type="match status" value="1"/>
</dbReference>
<evidence type="ECO:0000256" key="15">
    <source>
        <dbReference type="PIRSR" id="PIRSR611782-2"/>
    </source>
</evidence>
<evidence type="ECO:0000256" key="2">
    <source>
        <dbReference type="ARBA" id="ARBA00004418"/>
    </source>
</evidence>
<feature type="active site" description="Charge relay system" evidence="14">
    <location>
        <position position="252"/>
    </location>
</feature>
<dbReference type="RefSeq" id="WP_075637633.1">
    <property type="nucleotide sequence ID" value="NZ_MKIM01000018.1"/>
</dbReference>
<dbReference type="SMART" id="SM00228">
    <property type="entry name" value="PDZ"/>
    <property type="match status" value="2"/>
</dbReference>
<accession>A0A1Q8ZY35</accession>
<evidence type="ECO:0000256" key="9">
    <source>
        <dbReference type="ARBA" id="ARBA00022764"/>
    </source>
</evidence>
<keyword evidence="18" id="KW-1185">Reference proteome</keyword>
<evidence type="ECO:0000256" key="11">
    <source>
        <dbReference type="ARBA" id="ARBA00022825"/>
    </source>
</evidence>